<keyword evidence="5 6" id="KW-0325">Glycoprotein</keyword>
<reference evidence="9" key="1">
    <citation type="journal article" date="2016" name="Ticks Tick Borne Dis.">
        <title>De novo assembly and annotation of the salivary gland transcriptome of Rhipicephalus appendiculatus male and female ticks during blood feeding.</title>
        <authorList>
            <person name="de Castro M.H."/>
            <person name="de Klerk D."/>
            <person name="Pienaar R."/>
            <person name="Latif A.A."/>
            <person name="Rees D.J."/>
            <person name="Mans B.J."/>
        </authorList>
    </citation>
    <scope>NUCLEOTIDE SEQUENCE</scope>
    <source>
        <tissue evidence="9">Salivary glands</tissue>
    </source>
</reference>
<dbReference type="AlphaFoldDB" id="A0A131Z776"/>
<dbReference type="Gene3D" id="2.30.130.100">
    <property type="match status" value="1"/>
</dbReference>
<proteinExistence type="predicted"/>
<keyword evidence="4 6" id="KW-1015">Disulfide bond</keyword>
<comment type="function">
    <text evidence="6">Salivary chemokine-binding protein which binds to host chemokines.</text>
</comment>
<protein>
    <recommendedName>
        <fullName evidence="6">Evasin</fullName>
    </recommendedName>
</protein>
<dbReference type="Pfam" id="PF19429">
    <property type="entry name" value="EVA_Class_A"/>
    <property type="match status" value="1"/>
</dbReference>
<feature type="signal peptide" evidence="8">
    <location>
        <begin position="1"/>
        <end position="35"/>
    </location>
</feature>
<evidence type="ECO:0000313" key="9">
    <source>
        <dbReference type="EMBL" id="JAP87203.1"/>
    </source>
</evidence>
<evidence type="ECO:0000256" key="6">
    <source>
        <dbReference type="RuleBase" id="RU369006"/>
    </source>
</evidence>
<dbReference type="GO" id="GO:0005576">
    <property type="term" value="C:extracellular region"/>
    <property type="evidence" value="ECO:0007669"/>
    <property type="project" value="UniProtKB-SubCell"/>
</dbReference>
<evidence type="ECO:0000256" key="2">
    <source>
        <dbReference type="ARBA" id="ARBA00022525"/>
    </source>
</evidence>
<evidence type="ECO:0000256" key="5">
    <source>
        <dbReference type="ARBA" id="ARBA00023180"/>
    </source>
</evidence>
<name>A0A131Z776_RHIAP</name>
<feature type="compositionally biased region" description="Low complexity" evidence="7">
    <location>
        <begin position="68"/>
        <end position="91"/>
    </location>
</feature>
<feature type="region of interest" description="Disordered" evidence="7">
    <location>
        <begin position="44"/>
        <end position="96"/>
    </location>
</feature>
<feature type="chain" id="PRO_5007286913" description="Evasin" evidence="8">
    <location>
        <begin position="36"/>
        <end position="199"/>
    </location>
</feature>
<sequence length="199" mass="22039">SSGLSLYCMLLSISCWWKRAMDMCWYLFLLVGVAASQGQDRSGAPGCADVNGQSGATNSSTLSTENMPSTASTTKPTSTPSTTTTPPTTTTQGTLQGSNAKYAVRVNREGCLRKVLESYGSLYPASCVVRCQFYDKIMRDGRPCLKVIENQLEERQSVKNMMCWKGYCRYGVCVTKRVSQRCEVPANRTFTRRPNRFAE</sequence>
<feature type="compositionally biased region" description="Polar residues" evidence="7">
    <location>
        <begin position="51"/>
        <end position="67"/>
    </location>
</feature>
<evidence type="ECO:0000256" key="4">
    <source>
        <dbReference type="ARBA" id="ARBA00023157"/>
    </source>
</evidence>
<organism evidence="9">
    <name type="scientific">Rhipicephalus appendiculatus</name>
    <name type="common">Brown ear tick</name>
    <dbReference type="NCBI Taxonomy" id="34631"/>
    <lineage>
        <taxon>Eukaryota</taxon>
        <taxon>Metazoa</taxon>
        <taxon>Ecdysozoa</taxon>
        <taxon>Arthropoda</taxon>
        <taxon>Chelicerata</taxon>
        <taxon>Arachnida</taxon>
        <taxon>Acari</taxon>
        <taxon>Parasitiformes</taxon>
        <taxon>Ixodida</taxon>
        <taxon>Ixodoidea</taxon>
        <taxon>Ixodidae</taxon>
        <taxon>Rhipicephalinae</taxon>
        <taxon>Rhipicephalus</taxon>
        <taxon>Rhipicephalus</taxon>
    </lineage>
</organism>
<dbReference type="EMBL" id="GEDV01001354">
    <property type="protein sequence ID" value="JAP87203.1"/>
    <property type="molecule type" value="Transcribed_RNA"/>
</dbReference>
<evidence type="ECO:0000256" key="8">
    <source>
        <dbReference type="SAM" id="SignalP"/>
    </source>
</evidence>
<comment type="subcellular location">
    <subcellularLocation>
        <location evidence="1 6">Secreted</location>
    </subcellularLocation>
</comment>
<accession>A0A131Z776</accession>
<keyword evidence="3 6" id="KW-0732">Signal</keyword>
<dbReference type="GO" id="GO:0019957">
    <property type="term" value="F:C-C chemokine binding"/>
    <property type="evidence" value="ECO:0007669"/>
    <property type="project" value="InterPro"/>
</dbReference>
<evidence type="ECO:0000256" key="3">
    <source>
        <dbReference type="ARBA" id="ARBA00022729"/>
    </source>
</evidence>
<dbReference type="InterPro" id="IPR045797">
    <property type="entry name" value="EVA_Class_A"/>
</dbReference>
<feature type="non-terminal residue" evidence="9">
    <location>
        <position position="1"/>
    </location>
</feature>
<evidence type="ECO:0000256" key="1">
    <source>
        <dbReference type="ARBA" id="ARBA00004613"/>
    </source>
</evidence>
<evidence type="ECO:0000256" key="7">
    <source>
        <dbReference type="SAM" id="MobiDB-lite"/>
    </source>
</evidence>
<keyword evidence="2 6" id="KW-0964">Secreted</keyword>